<dbReference type="SMR" id="G5EF74"/>
<dbReference type="AGR" id="WB:WBGene00005137"/>
<comment type="subcellular location">
    <subcellularLocation>
        <location evidence="1">Membrane</location>
        <topology evidence="1">Multi-pass membrane protein</topology>
    </subcellularLocation>
</comment>
<keyword evidence="5 6" id="KW-0472">Membrane</keyword>
<dbReference type="PANTHER" id="PTHR22945">
    <property type="entry name" value="SERPENTINE RECEPTOR, CLASS D DELTA"/>
    <property type="match status" value="1"/>
</dbReference>
<evidence type="ECO:0000256" key="3">
    <source>
        <dbReference type="ARBA" id="ARBA00022692"/>
    </source>
</evidence>
<evidence type="ECO:0000313" key="9">
    <source>
        <dbReference type="Proteomes" id="UP000001940"/>
    </source>
</evidence>
<dbReference type="Bgee" id="WBGene00005137">
    <property type="expression patterns" value="Expressed in embryo and 1 other cell type or tissue"/>
</dbReference>
<feature type="transmembrane region" description="Helical" evidence="6">
    <location>
        <begin position="184"/>
        <end position="207"/>
    </location>
</feature>
<dbReference type="Proteomes" id="UP000001940">
    <property type="component" value="Chromosome V"/>
</dbReference>
<dbReference type="KEGG" id="cel:CELE_C13B7.3"/>
<proteinExistence type="inferred from homology"/>
<dbReference type="RefSeq" id="NP_503663.1">
    <property type="nucleotide sequence ID" value="NM_071262.1"/>
</dbReference>
<keyword evidence="3 6" id="KW-0812">Transmembrane</keyword>
<dbReference type="Pfam" id="PF10317">
    <property type="entry name" value="7TM_GPCR_Srd"/>
    <property type="match status" value="1"/>
</dbReference>
<dbReference type="PANTHER" id="PTHR22945:SF97">
    <property type="entry name" value="SERPENTINE RECEPTOR, CLASS D (DELTA)"/>
    <property type="match status" value="1"/>
</dbReference>
<dbReference type="GeneID" id="191821"/>
<keyword evidence="9" id="KW-1185">Reference proteome</keyword>
<dbReference type="GO" id="GO:0016020">
    <property type="term" value="C:membrane"/>
    <property type="evidence" value="ECO:0007669"/>
    <property type="project" value="UniProtKB-SubCell"/>
</dbReference>
<evidence type="ECO:0000313" key="8">
    <source>
        <dbReference type="EMBL" id="CCD64354.1"/>
    </source>
</evidence>
<dbReference type="EMBL" id="BX284605">
    <property type="protein sequence ID" value="CCD64354.1"/>
    <property type="molecule type" value="Genomic_DNA"/>
</dbReference>
<name>G5EF74_CAEEL</name>
<dbReference type="InterPro" id="IPR050920">
    <property type="entry name" value="Nematode_rcpt-like_delta"/>
</dbReference>
<dbReference type="InterPro" id="IPR019421">
    <property type="entry name" value="7TM_GPCR_serpentine_rcpt_Srd"/>
</dbReference>
<sequence>MSKILDDVAAVYYPIYFTSCSILHILLFYLIFNKTSKVLRTMRYFLYPSNFFNYVLAAFTFFLQFRTVHNTRSLAIMCQGPCKYFGAVWCFNGYIFILSVATAGGVLNIHTLYYRMITIKYHDNMKFRIFIFGLWYLFPIAIIVLSYIPPIDLDSVYLETLQAHPDYNFEPYRKFGGFANSHSIFMTLVTFTLVLLTIVAPTLGYSWRRQTLKVLDRNINSLSAQSVTQFRALVHGLGLQIMLPLFCYVPVGFFYIFNKYVGTQILISQYTVCFMITLPALFDPILQIYFIVPYRRAAKRILTCSRSERIENNENSLRRNTVTLWNGRKTSSPNQMQNLT</sequence>
<evidence type="ECO:0000256" key="1">
    <source>
        <dbReference type="ARBA" id="ARBA00004141"/>
    </source>
</evidence>
<accession>G5EF74</accession>
<dbReference type="OMA" id="TYWRRIC"/>
<dbReference type="CTD" id="191821"/>
<protein>
    <submittedName>
        <fullName evidence="7">Serpentine Receptor, class D (Delta)</fullName>
    </submittedName>
</protein>
<organism evidence="7 9">
    <name type="scientific">Caenorhabditis elegans</name>
    <dbReference type="NCBI Taxonomy" id="6239"/>
    <lineage>
        <taxon>Eukaryota</taxon>
        <taxon>Metazoa</taxon>
        <taxon>Ecdysozoa</taxon>
        <taxon>Nematoda</taxon>
        <taxon>Chromadorea</taxon>
        <taxon>Rhabditida</taxon>
        <taxon>Rhabditina</taxon>
        <taxon>Rhabditomorpha</taxon>
        <taxon>Rhabditoidea</taxon>
        <taxon>Rhabditidae</taxon>
        <taxon>Peloderinae</taxon>
        <taxon>Caenorhabditis</taxon>
    </lineage>
</organism>
<keyword evidence="7" id="KW-0675">Receptor</keyword>
<dbReference type="HOGENOM" id="CLU_057924_0_0_1"/>
<dbReference type="RefSeq" id="NP_503691.2">
    <property type="nucleotide sequence ID" value="NM_071290.2"/>
</dbReference>
<evidence type="ECO:0000313" key="10">
    <source>
        <dbReference type="WormBase" id="C13B7.3a"/>
    </source>
</evidence>
<dbReference type="PIR" id="T33955">
    <property type="entry name" value="T33955"/>
</dbReference>
<feature type="transmembrane region" description="Helical" evidence="6">
    <location>
        <begin position="129"/>
        <end position="148"/>
    </location>
</feature>
<evidence type="ECO:0000256" key="6">
    <source>
        <dbReference type="SAM" id="Phobius"/>
    </source>
</evidence>
<evidence type="ECO:0000313" key="11">
    <source>
        <dbReference type="WormBase" id="Y45G12C.7"/>
    </source>
</evidence>
<evidence type="ECO:0000256" key="4">
    <source>
        <dbReference type="ARBA" id="ARBA00022989"/>
    </source>
</evidence>
<dbReference type="SUPFAM" id="SSF81321">
    <property type="entry name" value="Family A G protein-coupled receptor-like"/>
    <property type="match status" value="1"/>
</dbReference>
<reference evidence="7 9" key="1">
    <citation type="journal article" date="1998" name="Science">
        <title>Genome sequence of the nematode C. elegans: a platform for investigating biology.</title>
        <authorList>
            <consortium name="The C. elegans sequencing consortium"/>
            <person name="Sulson J.E."/>
            <person name="Waterston R."/>
        </authorList>
    </citation>
    <scope>NUCLEOTIDE SEQUENCE [LARGE SCALE GENOMIC DNA]</scope>
    <source>
        <strain evidence="7 9">Bristol N2</strain>
    </source>
</reference>
<evidence type="ECO:0000256" key="2">
    <source>
        <dbReference type="ARBA" id="ARBA00009166"/>
    </source>
</evidence>
<dbReference type="AlphaFoldDB" id="G5EF74"/>
<comment type="similarity">
    <text evidence="2">Belongs to the nematode receptor-like protein srd family.</text>
</comment>
<dbReference type="EMBL" id="BX284605">
    <property type="protein sequence ID" value="CCD62302.1"/>
    <property type="molecule type" value="Genomic_DNA"/>
</dbReference>
<feature type="transmembrane region" description="Helical" evidence="6">
    <location>
        <begin position="84"/>
        <end position="109"/>
    </location>
</feature>
<dbReference type="KEGG" id="cel:CELE_Y45G12C.7"/>
<dbReference type="AGR" id="WB:WBGene00021570"/>
<dbReference type="GeneID" id="178724"/>
<feature type="transmembrane region" description="Helical" evidence="6">
    <location>
        <begin position="269"/>
        <end position="292"/>
    </location>
</feature>
<dbReference type="OrthoDB" id="5831604at2759"/>
<keyword evidence="4 6" id="KW-1133">Transmembrane helix</keyword>
<reference evidence="7" key="3">
    <citation type="submission" date="2024-10" db="EMBL/GenBank/DDBJ databases">
        <authorList>
            <consortium name="WormBase Consortium"/>
            <person name="WormBase"/>
        </authorList>
    </citation>
    <scope>NUCLEOTIDE SEQUENCE</scope>
    <source>
        <strain evidence="7">Bristol N2</strain>
    </source>
</reference>
<dbReference type="FunCoup" id="G5EF74">
    <property type="interactions" value="14"/>
</dbReference>
<dbReference type="WormBase" id="C13B7.3a">
    <property type="protein sequence ID" value="CE24800"/>
    <property type="gene ID" value="WBGene00005137"/>
    <property type="gene designation" value="srd-60"/>
</dbReference>
<gene>
    <name evidence="7 11" type="primary">srd-73</name>
    <name evidence="8 10" type="synonym">srd-60</name>
    <name evidence="10" type="ORF">C13B7.3</name>
    <name evidence="8" type="ORF">CELE_C13B7.3</name>
    <name evidence="7" type="ORF">CELE_Y45G12C.7</name>
    <name evidence="11" type="ORF">Y45G12C.7</name>
</gene>
<evidence type="ECO:0000313" key="7">
    <source>
        <dbReference type="EMBL" id="CCD62302.1"/>
    </source>
</evidence>
<feature type="transmembrane region" description="Helical" evidence="6">
    <location>
        <begin position="12"/>
        <end position="32"/>
    </location>
</feature>
<evidence type="ECO:0000256" key="5">
    <source>
        <dbReference type="ARBA" id="ARBA00023136"/>
    </source>
</evidence>
<dbReference type="PaxDb" id="6239-C13B7.3"/>
<dbReference type="eggNOG" id="ENOG502TFTM">
    <property type="taxonomic scope" value="Eukaryota"/>
</dbReference>
<dbReference type="WormBase" id="Y45G12C.7">
    <property type="protein sequence ID" value="CE24800"/>
    <property type="gene ID" value="WBGene00021570"/>
    <property type="gene designation" value="srd-73"/>
</dbReference>
<dbReference type="CTD" id="178724"/>
<feature type="transmembrane region" description="Helical" evidence="6">
    <location>
        <begin position="232"/>
        <end position="257"/>
    </location>
</feature>
<feature type="transmembrane region" description="Helical" evidence="6">
    <location>
        <begin position="44"/>
        <end position="64"/>
    </location>
</feature>
<reference evidence="7" key="2">
    <citation type="submission" date="2003-03" db="EMBL/GenBank/DDBJ databases">
        <authorList>
            <person name="Sulson J.E."/>
            <person name="Waterston R."/>
        </authorList>
    </citation>
    <scope>NUCLEOTIDE SEQUENCE</scope>
    <source>
        <strain evidence="7">Bristol N2</strain>
    </source>
</reference>